<protein>
    <submittedName>
        <fullName evidence="2">Maleylpyruvate isomerase family mycothiol-dependent enzyme</fullName>
    </submittedName>
</protein>
<dbReference type="Gene3D" id="1.20.120.450">
    <property type="entry name" value="dinb family like domain"/>
    <property type="match status" value="1"/>
</dbReference>
<reference evidence="2" key="1">
    <citation type="submission" date="2024-05" db="EMBL/GenBank/DDBJ databases">
        <authorList>
            <person name="Kim S."/>
            <person name="Heo J."/>
            <person name="Choi H."/>
            <person name="Choi Y."/>
            <person name="Kwon S.-W."/>
            <person name="Kim Y."/>
        </authorList>
    </citation>
    <scope>NUCLEOTIDE SEQUENCE</scope>
    <source>
        <strain evidence="2">KACC 23699</strain>
    </source>
</reference>
<dbReference type="RefSeq" id="WP_406831009.1">
    <property type="nucleotide sequence ID" value="NZ_CP157483.1"/>
</dbReference>
<dbReference type="AlphaFoldDB" id="A0AAU7JUN6"/>
<keyword evidence="2" id="KW-0413">Isomerase</keyword>
<dbReference type="GO" id="GO:0016853">
    <property type="term" value="F:isomerase activity"/>
    <property type="evidence" value="ECO:0007669"/>
    <property type="project" value="UniProtKB-KW"/>
</dbReference>
<organism evidence="2">
    <name type="scientific">Pedococcus sp. KACC 23699</name>
    <dbReference type="NCBI Taxonomy" id="3149228"/>
    <lineage>
        <taxon>Bacteria</taxon>
        <taxon>Bacillati</taxon>
        <taxon>Actinomycetota</taxon>
        <taxon>Actinomycetes</taxon>
        <taxon>Micrococcales</taxon>
        <taxon>Intrasporangiaceae</taxon>
        <taxon>Pedococcus</taxon>
    </lineage>
</organism>
<dbReference type="InterPro" id="IPR017517">
    <property type="entry name" value="Maleyloyr_isom"/>
</dbReference>
<dbReference type="SUPFAM" id="SSF55718">
    <property type="entry name" value="SCP-like"/>
    <property type="match status" value="1"/>
</dbReference>
<evidence type="ECO:0000313" key="2">
    <source>
        <dbReference type="EMBL" id="XBO43569.1"/>
    </source>
</evidence>
<evidence type="ECO:0000259" key="1">
    <source>
        <dbReference type="Pfam" id="PF11716"/>
    </source>
</evidence>
<proteinExistence type="predicted"/>
<feature type="domain" description="Mycothiol-dependent maleylpyruvate isomerase metal-binding" evidence="1">
    <location>
        <begin position="11"/>
        <end position="145"/>
    </location>
</feature>
<dbReference type="InterPro" id="IPR034660">
    <property type="entry name" value="DinB/YfiT-like"/>
</dbReference>
<accession>A0AAU7JUN6</accession>
<dbReference type="InterPro" id="IPR036527">
    <property type="entry name" value="SCP2_sterol-bd_dom_sf"/>
</dbReference>
<dbReference type="Gene3D" id="3.30.1050.20">
    <property type="match status" value="1"/>
</dbReference>
<dbReference type="InterPro" id="IPR024344">
    <property type="entry name" value="MDMPI_metal-binding"/>
</dbReference>
<sequence length="231" mass="24592">MTPDTDRSLLAAHTQRLLETAAALDDVSAPSLCEGWTRGHVLTHVARNAEAIGRLASWAVTGERQEMYPGGSESRDAEIEAGAGRDAAEQLADLTATAQGLTPALEALDGPLAAERVEMRGGYEVAAQRLPFLRLREVVYHHVDLDAGFTFDDVEPELLRQFVGDAVDRLALGSRPPAMTLRATEGDTWTVGDGTTTVNGSLGALLLWLARRLDHGVSSESGSLPSLPRGA</sequence>
<dbReference type="GO" id="GO:0046872">
    <property type="term" value="F:metal ion binding"/>
    <property type="evidence" value="ECO:0007669"/>
    <property type="project" value="InterPro"/>
</dbReference>
<gene>
    <name evidence="2" type="ORF">ABEG17_18705</name>
</gene>
<dbReference type="NCBIfam" id="TIGR03083">
    <property type="entry name" value="maleylpyruvate isomerase family mycothiol-dependent enzyme"/>
    <property type="match status" value="1"/>
</dbReference>
<name>A0AAU7JUN6_9MICO</name>
<dbReference type="Pfam" id="PF11716">
    <property type="entry name" value="MDMPI_N"/>
    <property type="match status" value="1"/>
</dbReference>
<dbReference type="EMBL" id="CP157483">
    <property type="protein sequence ID" value="XBO43569.1"/>
    <property type="molecule type" value="Genomic_DNA"/>
</dbReference>
<dbReference type="SUPFAM" id="SSF109854">
    <property type="entry name" value="DinB/YfiT-like putative metalloenzymes"/>
    <property type="match status" value="1"/>
</dbReference>